<protein>
    <submittedName>
        <fullName evidence="1">Uncharacterized protein</fullName>
    </submittedName>
</protein>
<reference evidence="1" key="1">
    <citation type="submission" date="2020-06" db="EMBL/GenBank/DDBJ databases">
        <title>Whole Genome Sequence of Halomonas aquamarina MB598.</title>
        <authorList>
            <person name="Pervaiz M."/>
            <person name="Fariq A."/>
            <person name="Yasmin A."/>
            <person name="Welch M."/>
        </authorList>
    </citation>
    <scope>NUCLEOTIDE SEQUENCE</scope>
    <source>
        <strain evidence="1">MB598</strain>
    </source>
</reference>
<keyword evidence="2" id="KW-1185">Reference proteome</keyword>
<gene>
    <name evidence="1" type="ORF">HW452_05065</name>
</gene>
<proteinExistence type="predicted"/>
<dbReference type="Proteomes" id="UP001319846">
    <property type="component" value="Unassembled WGS sequence"/>
</dbReference>
<name>A0ACC5VT10_9GAMM</name>
<sequence>MDIMALSDEMAELLASETVTLVYAADLDFRDGRVLAHTGTGQIVIDGQTYTGVGSLGNVSEVSEAAGADSPQSVRLTLSGWDSEVAKGTLEDRCRGREGRLMLVAIREDGTPVANILFAGVMDAADMSYAGNQGDNAISVTITDEMAAVYRRGTVVWSDANHRARHPGDRFFYAVAQMASRAIYWGNKKDAPSFKYTD</sequence>
<evidence type="ECO:0000313" key="1">
    <source>
        <dbReference type="EMBL" id="MBZ5486891.1"/>
    </source>
</evidence>
<evidence type="ECO:0000313" key="2">
    <source>
        <dbReference type="Proteomes" id="UP001319846"/>
    </source>
</evidence>
<comment type="caution">
    <text evidence="1">The sequence shown here is derived from an EMBL/GenBank/DDBJ whole genome shotgun (WGS) entry which is preliminary data.</text>
</comment>
<accession>A0ACC5VT10</accession>
<dbReference type="EMBL" id="JABYQT010000002">
    <property type="protein sequence ID" value="MBZ5486891.1"/>
    <property type="molecule type" value="Genomic_DNA"/>
</dbReference>
<organism evidence="1 2">
    <name type="scientific">Vreelandella aquamarina</name>
    <dbReference type="NCBI Taxonomy" id="77097"/>
    <lineage>
        <taxon>Bacteria</taxon>
        <taxon>Pseudomonadati</taxon>
        <taxon>Pseudomonadota</taxon>
        <taxon>Gammaproteobacteria</taxon>
        <taxon>Oceanospirillales</taxon>
        <taxon>Halomonadaceae</taxon>
        <taxon>Vreelandella</taxon>
    </lineage>
</organism>